<evidence type="ECO:0000313" key="2">
    <source>
        <dbReference type="EMBL" id="WAR46931.1"/>
    </source>
</evidence>
<dbReference type="Proteomes" id="UP001162780">
    <property type="component" value="Chromosome"/>
</dbReference>
<gene>
    <name evidence="2" type="ORF">NM686_010580</name>
</gene>
<proteinExistence type="predicted"/>
<name>A0ABY7GR25_9GAMM</name>
<keyword evidence="1" id="KW-1133">Transmembrane helix</keyword>
<accession>A0ABY7GR25</accession>
<evidence type="ECO:0000313" key="3">
    <source>
        <dbReference type="Proteomes" id="UP001162780"/>
    </source>
</evidence>
<keyword evidence="3" id="KW-1185">Reference proteome</keyword>
<dbReference type="EMBL" id="CP113517">
    <property type="protein sequence ID" value="WAR46931.1"/>
    <property type="molecule type" value="Genomic_DNA"/>
</dbReference>
<evidence type="ECO:0000256" key="1">
    <source>
        <dbReference type="SAM" id="Phobius"/>
    </source>
</evidence>
<organism evidence="2 3">
    <name type="scientific">Methylomonas rapida</name>
    <dbReference type="NCBI Taxonomy" id="2963939"/>
    <lineage>
        <taxon>Bacteria</taxon>
        <taxon>Pseudomonadati</taxon>
        <taxon>Pseudomonadota</taxon>
        <taxon>Gammaproteobacteria</taxon>
        <taxon>Methylococcales</taxon>
        <taxon>Methylococcaceae</taxon>
        <taxon>Methylomonas</taxon>
    </lineage>
</organism>
<reference evidence="2" key="1">
    <citation type="submission" date="2022-11" db="EMBL/GenBank/DDBJ databases">
        <title>Methylomonas rapida sp. nov., Carotenoid-Producing Obligate Methanotrophs with High Growth Characteristics and Biotechnological Potential.</title>
        <authorList>
            <person name="Tikhonova E.N."/>
            <person name="Suleimanov R.Z."/>
            <person name="Miroshnikov K."/>
            <person name="Oshkin I.Y."/>
            <person name="Belova S.E."/>
            <person name="Danilova O.V."/>
            <person name="Ashikhmin A."/>
            <person name="Konopkin A."/>
            <person name="But S.Y."/>
            <person name="Khmelenina V.N."/>
            <person name="Kuznetsov N."/>
            <person name="Pimenov N.V."/>
            <person name="Dedysh S.N."/>
        </authorList>
    </citation>
    <scope>NUCLEOTIDE SEQUENCE</scope>
    <source>
        <strain evidence="2">MP1</strain>
    </source>
</reference>
<protein>
    <submittedName>
        <fullName evidence="2">Uncharacterized protein</fullName>
    </submittedName>
</protein>
<sequence>MAGLDNKIKVKEADAAARFEKALGEFNAKFERMMGDSNTKFAQVEANMAKAEAAHTKWMIGIAITLFGTIIAATTFSTNTIKTALPGMIRAEIKGDLDRIDHQLEKFDYRVEKIEKHIDSIDSQLTDIKDTLKVIANKK</sequence>
<keyword evidence="1" id="KW-0472">Membrane</keyword>
<dbReference type="RefSeq" id="WP_269022859.1">
    <property type="nucleotide sequence ID" value="NZ_CP113517.1"/>
</dbReference>
<keyword evidence="1" id="KW-0812">Transmembrane</keyword>
<feature type="transmembrane region" description="Helical" evidence="1">
    <location>
        <begin position="58"/>
        <end position="76"/>
    </location>
</feature>